<evidence type="ECO:0000313" key="4">
    <source>
        <dbReference type="Proteomes" id="UP000605970"/>
    </source>
</evidence>
<dbReference type="EMBL" id="JABEBT010000047">
    <property type="protein sequence ID" value="KAF7635106.1"/>
    <property type="molecule type" value="Genomic_DNA"/>
</dbReference>
<keyword evidence="4" id="KW-1185">Reference proteome</keyword>
<reference evidence="3" key="1">
    <citation type="journal article" date="2020" name="Ecol. Evol.">
        <title>Genome structure and content of the rice root-knot nematode (Meloidogyne graminicola).</title>
        <authorList>
            <person name="Phan N.T."/>
            <person name="Danchin E.G.J."/>
            <person name="Klopp C."/>
            <person name="Perfus-Barbeoch L."/>
            <person name="Kozlowski D.K."/>
            <person name="Koutsovoulos G.D."/>
            <person name="Lopez-Roques C."/>
            <person name="Bouchez O."/>
            <person name="Zahm M."/>
            <person name="Besnard G."/>
            <person name="Bellafiore S."/>
        </authorList>
    </citation>
    <scope>NUCLEOTIDE SEQUENCE</scope>
    <source>
        <strain evidence="3">VN-18</strain>
    </source>
</reference>
<comment type="caution">
    <text evidence="3">The sequence shown here is derived from an EMBL/GenBank/DDBJ whole genome shotgun (WGS) entry which is preliminary data.</text>
</comment>
<proteinExistence type="predicted"/>
<gene>
    <name evidence="3" type="ORF">Mgra_00005547</name>
</gene>
<keyword evidence="2" id="KW-0812">Transmembrane</keyword>
<feature type="compositionally biased region" description="Acidic residues" evidence="1">
    <location>
        <begin position="32"/>
        <end position="42"/>
    </location>
</feature>
<feature type="transmembrane region" description="Helical" evidence="2">
    <location>
        <begin position="224"/>
        <end position="246"/>
    </location>
</feature>
<evidence type="ECO:0000256" key="1">
    <source>
        <dbReference type="SAM" id="MobiDB-lite"/>
    </source>
</evidence>
<dbReference type="OrthoDB" id="5900504at2759"/>
<dbReference type="Proteomes" id="UP000605970">
    <property type="component" value="Unassembled WGS sequence"/>
</dbReference>
<feature type="compositionally biased region" description="Basic and acidic residues" evidence="1">
    <location>
        <begin position="18"/>
        <end position="31"/>
    </location>
</feature>
<name>A0A8S9ZPW3_9BILA</name>
<feature type="region of interest" description="Disordered" evidence="1">
    <location>
        <begin position="1"/>
        <end position="61"/>
    </location>
</feature>
<keyword evidence="2" id="KW-1133">Transmembrane helix</keyword>
<accession>A0A8S9ZPW3</accession>
<protein>
    <submittedName>
        <fullName evidence="3">Uncharacterized protein</fullName>
    </submittedName>
</protein>
<dbReference type="AlphaFoldDB" id="A0A8S9ZPW3"/>
<evidence type="ECO:0000256" key="2">
    <source>
        <dbReference type="SAM" id="Phobius"/>
    </source>
</evidence>
<feature type="transmembrane region" description="Helical" evidence="2">
    <location>
        <begin position="193"/>
        <end position="218"/>
    </location>
</feature>
<sequence length="289" mass="32385">MSEAKVDSSPIISKQIIHQKEEEEKEDNQKEDTDDLDSEEDYLSTSTQNQALKNEEEEKKMDKIDAADMSPVVSQEFHTSKDQVATEEMSTIDRSMDSNQLATNAADKRAEYYGGKLKWIGETRPFQKTISTYNRIRGSGETSDQTLEHLSNALYSADVGFTYLFWRFFFGLKDITLNTYAIAQRKGLTRPPIIALGIVLSPIVVAILSPLLIGLSIFMVPALFFAFFFLAIPSMFLVPPTVFFIYMFGGMPKLLSVVDRFFNFLFGHGAGGTDRLSEDDGLTGNSGRT</sequence>
<keyword evidence="2" id="KW-0472">Membrane</keyword>
<feature type="compositionally biased region" description="Polar residues" evidence="1">
    <location>
        <begin position="43"/>
        <end position="52"/>
    </location>
</feature>
<organism evidence="3 4">
    <name type="scientific">Meloidogyne graminicola</name>
    <dbReference type="NCBI Taxonomy" id="189291"/>
    <lineage>
        <taxon>Eukaryota</taxon>
        <taxon>Metazoa</taxon>
        <taxon>Ecdysozoa</taxon>
        <taxon>Nematoda</taxon>
        <taxon>Chromadorea</taxon>
        <taxon>Rhabditida</taxon>
        <taxon>Tylenchina</taxon>
        <taxon>Tylenchomorpha</taxon>
        <taxon>Tylenchoidea</taxon>
        <taxon>Meloidogynidae</taxon>
        <taxon>Meloidogyninae</taxon>
        <taxon>Meloidogyne</taxon>
    </lineage>
</organism>
<evidence type="ECO:0000313" key="3">
    <source>
        <dbReference type="EMBL" id="KAF7635106.1"/>
    </source>
</evidence>